<dbReference type="InterPro" id="IPR007411">
    <property type="entry name" value="EpmC"/>
</dbReference>
<evidence type="ECO:0000313" key="1">
    <source>
        <dbReference type="EMBL" id="CCK76114.1"/>
    </source>
</evidence>
<proteinExistence type="predicted"/>
<dbReference type="KEGG" id="oai:OLEAN_C19380"/>
<dbReference type="STRING" id="698738.OLEAN_C19380"/>
<reference evidence="1 2" key="1">
    <citation type="journal article" date="2013" name="Nat. Commun.">
        <title>Genome sequence and functional genomic analysis of the oil-degrading bacterium Oleispira antarctica.</title>
        <authorList>
            <person name="Kube M."/>
            <person name="Chernikova T.N."/>
            <person name="Al-Ramahi Y."/>
            <person name="Beloqui A."/>
            <person name="Lopez-Cortez N."/>
            <person name="Guazzaroni M.E."/>
            <person name="Heipieper H.J."/>
            <person name="Klages S."/>
            <person name="Kotsyurbenko O.R."/>
            <person name="Langer I."/>
            <person name="Nechitaylo T.Y."/>
            <person name="Lunsdorf H."/>
            <person name="Fernandez M."/>
            <person name="Juarez S."/>
            <person name="Ciordia S."/>
            <person name="Singer A."/>
            <person name="Kagan O."/>
            <person name="Egorova O."/>
            <person name="Petit P.A."/>
            <person name="Stogios P."/>
            <person name="Kim Y."/>
            <person name="Tchigvintsev A."/>
            <person name="Flick R."/>
            <person name="Denaro R."/>
            <person name="Genovese M."/>
            <person name="Albar J.P."/>
            <person name="Reva O.N."/>
            <person name="Martinez-Gomariz M."/>
            <person name="Tran H."/>
            <person name="Ferrer M."/>
            <person name="Savchenko A."/>
            <person name="Yakunin A.F."/>
            <person name="Yakimov M.M."/>
            <person name="Golyshina O.V."/>
            <person name="Reinhardt R."/>
            <person name="Golyshin P.N."/>
        </authorList>
    </citation>
    <scope>NUCLEOTIDE SEQUENCE [LARGE SCALE GENOMIC DNA]</scope>
</reference>
<dbReference type="EMBL" id="FO203512">
    <property type="protein sequence ID" value="CCK76114.1"/>
    <property type="molecule type" value="Genomic_DNA"/>
</dbReference>
<dbReference type="HOGENOM" id="CLU_097152_0_0_6"/>
<protein>
    <recommendedName>
        <fullName evidence="3">Elongation factor P hydroxylase</fullName>
    </recommendedName>
</protein>
<keyword evidence="2" id="KW-1185">Reference proteome</keyword>
<accession>R4YTV3</accession>
<dbReference type="Proteomes" id="UP000032749">
    <property type="component" value="Chromosome"/>
</dbReference>
<sequence length="195" mass="22239">MNDHNPDQLIQIFNRLFIERNNTCLAHSHDEPIYLPADAQNPHHRILFAHGFFASALHEISHWTIAGKERRLLVDFGYWYEPDGRSAEKQREFEQVEVKPQAIEWVLSKACGRDFNISTDNLNGEAQAIAAGREQFAKNVVKQVQIYLLNGLPERAAILKQALLDYYQPNTLLDSDQFQLTELIGANELPATAAE</sequence>
<organism evidence="1 2">
    <name type="scientific">Oleispira antarctica RB-8</name>
    <dbReference type="NCBI Taxonomy" id="698738"/>
    <lineage>
        <taxon>Bacteria</taxon>
        <taxon>Pseudomonadati</taxon>
        <taxon>Pseudomonadota</taxon>
        <taxon>Gammaproteobacteria</taxon>
        <taxon>Oceanospirillales</taxon>
        <taxon>Oceanospirillaceae</taxon>
        <taxon>Oleispira</taxon>
    </lineage>
</organism>
<dbReference type="Pfam" id="PF04315">
    <property type="entry name" value="EpmC"/>
    <property type="match status" value="1"/>
</dbReference>
<dbReference type="OrthoDB" id="5298591at2"/>
<dbReference type="AlphaFoldDB" id="R4YTV3"/>
<gene>
    <name evidence="1" type="ORF">OLEAN_C19380</name>
</gene>
<dbReference type="PATRIC" id="fig|698738.3.peg.2007"/>
<evidence type="ECO:0008006" key="3">
    <source>
        <dbReference type="Google" id="ProtNLM"/>
    </source>
</evidence>
<name>R4YTV3_OLEAN</name>
<evidence type="ECO:0000313" key="2">
    <source>
        <dbReference type="Proteomes" id="UP000032749"/>
    </source>
</evidence>